<evidence type="ECO:0000256" key="5">
    <source>
        <dbReference type="ARBA" id="ARBA00014889"/>
    </source>
</evidence>
<evidence type="ECO:0000256" key="1">
    <source>
        <dbReference type="ARBA" id="ARBA00001947"/>
    </source>
</evidence>
<proteinExistence type="predicted"/>
<dbReference type="AlphaFoldDB" id="A0A1I4R9A1"/>
<dbReference type="STRING" id="334253.SAMN04487943_1224"/>
<dbReference type="InterPro" id="IPR037175">
    <property type="entry name" value="KFase_sf"/>
</dbReference>
<dbReference type="EC" id="3.5.1.9" evidence="4"/>
<evidence type="ECO:0000256" key="8">
    <source>
        <dbReference type="ARBA" id="ARBA00022833"/>
    </source>
</evidence>
<dbReference type="PANTHER" id="PTHR31118">
    <property type="entry name" value="CYCLASE-LIKE PROTEIN 2"/>
    <property type="match status" value="1"/>
</dbReference>
<gene>
    <name evidence="12" type="ORF">SAMN04487943_1224</name>
</gene>
<evidence type="ECO:0000313" key="12">
    <source>
        <dbReference type="EMBL" id="SFM48888.1"/>
    </source>
</evidence>
<accession>A0A1I4R9A1</accession>
<comment type="pathway">
    <text evidence="11">Amino-acid degradation; L-tryptophan degradation via kynurenine pathway; L-kynurenine from L-tryptophan: step 2/2.</text>
</comment>
<protein>
    <recommendedName>
        <fullName evidence="5">Kynurenine formamidase</fullName>
        <ecNumber evidence="4">3.5.1.9</ecNumber>
    </recommendedName>
</protein>
<evidence type="ECO:0000256" key="3">
    <source>
        <dbReference type="ARBA" id="ARBA00011738"/>
    </source>
</evidence>
<dbReference type="SUPFAM" id="SSF102198">
    <property type="entry name" value="Putative cyclase"/>
    <property type="match status" value="1"/>
</dbReference>
<dbReference type="PANTHER" id="PTHR31118:SF12">
    <property type="entry name" value="CYCLASE-LIKE PROTEIN 2"/>
    <property type="match status" value="1"/>
</dbReference>
<evidence type="ECO:0000256" key="9">
    <source>
        <dbReference type="ARBA" id="ARBA00023079"/>
    </source>
</evidence>
<evidence type="ECO:0000256" key="4">
    <source>
        <dbReference type="ARBA" id="ARBA00012930"/>
    </source>
</evidence>
<dbReference type="GO" id="GO:0019441">
    <property type="term" value="P:L-tryptophan catabolic process to kynurenine"/>
    <property type="evidence" value="ECO:0007669"/>
    <property type="project" value="InterPro"/>
</dbReference>
<evidence type="ECO:0000256" key="6">
    <source>
        <dbReference type="ARBA" id="ARBA00022723"/>
    </source>
</evidence>
<keyword evidence="7" id="KW-0378">Hydrolase</keyword>
<reference evidence="13" key="1">
    <citation type="submission" date="2016-10" db="EMBL/GenBank/DDBJ databases">
        <authorList>
            <person name="Varghese N."/>
            <person name="Submissions S."/>
        </authorList>
    </citation>
    <scope>NUCLEOTIDE SEQUENCE [LARGE SCALE GENOMIC DNA]</scope>
    <source>
        <strain evidence="13">CGMCC 1.4250</strain>
    </source>
</reference>
<dbReference type="Gene3D" id="3.50.30.50">
    <property type="entry name" value="Putative cyclase"/>
    <property type="match status" value="1"/>
</dbReference>
<keyword evidence="9" id="KW-0823">Tryptophan catabolism</keyword>
<dbReference type="GO" id="GO:0004061">
    <property type="term" value="F:arylformamidase activity"/>
    <property type="evidence" value="ECO:0007669"/>
    <property type="project" value="UniProtKB-EC"/>
</dbReference>
<dbReference type="EMBL" id="FOTR01000022">
    <property type="protein sequence ID" value="SFM48888.1"/>
    <property type="molecule type" value="Genomic_DNA"/>
</dbReference>
<dbReference type="Proteomes" id="UP000198565">
    <property type="component" value="Unassembled WGS sequence"/>
</dbReference>
<comment type="function">
    <text evidence="2">Catalyzes the hydrolysis of N-formyl-L-kynurenine to L-kynurenine, the second step in the kynurenine pathway of tryptophan degradation.</text>
</comment>
<dbReference type="InterPro" id="IPR007325">
    <property type="entry name" value="KFase/CYL"/>
</dbReference>
<comment type="catalytic activity">
    <reaction evidence="10">
        <text>N-formyl-L-kynurenine + H2O = L-kynurenine + formate + H(+)</text>
        <dbReference type="Rhea" id="RHEA:13009"/>
        <dbReference type="ChEBI" id="CHEBI:15377"/>
        <dbReference type="ChEBI" id="CHEBI:15378"/>
        <dbReference type="ChEBI" id="CHEBI:15740"/>
        <dbReference type="ChEBI" id="CHEBI:57959"/>
        <dbReference type="ChEBI" id="CHEBI:58629"/>
        <dbReference type="EC" id="3.5.1.9"/>
    </reaction>
</comment>
<name>A0A1I4R9A1_9BACI</name>
<evidence type="ECO:0000256" key="11">
    <source>
        <dbReference type="ARBA" id="ARBA00060547"/>
    </source>
</evidence>
<keyword evidence="8" id="KW-0862">Zinc</keyword>
<comment type="cofactor">
    <cofactor evidence="1">
        <name>Zn(2+)</name>
        <dbReference type="ChEBI" id="CHEBI:29105"/>
    </cofactor>
</comment>
<keyword evidence="6" id="KW-0479">Metal-binding</keyword>
<evidence type="ECO:0000256" key="7">
    <source>
        <dbReference type="ARBA" id="ARBA00022801"/>
    </source>
</evidence>
<evidence type="ECO:0000256" key="2">
    <source>
        <dbReference type="ARBA" id="ARBA00002204"/>
    </source>
</evidence>
<evidence type="ECO:0000256" key="10">
    <source>
        <dbReference type="ARBA" id="ARBA00048496"/>
    </source>
</evidence>
<keyword evidence="13" id="KW-1185">Reference proteome</keyword>
<dbReference type="OrthoDB" id="9796085at2"/>
<organism evidence="12 13">
    <name type="scientific">Gracilibacillus orientalis</name>
    <dbReference type="NCBI Taxonomy" id="334253"/>
    <lineage>
        <taxon>Bacteria</taxon>
        <taxon>Bacillati</taxon>
        <taxon>Bacillota</taxon>
        <taxon>Bacilli</taxon>
        <taxon>Bacillales</taxon>
        <taxon>Bacillaceae</taxon>
        <taxon>Gracilibacillus</taxon>
    </lineage>
</organism>
<sequence>MKFYDISMNVYPAMQVWEDIVSKKPVFDTQTHGHVTDTTATLGVHTGTHIDAPLHMINGADTFETIQLEQLVRKVKVIDLENAEDGITRSYLKAHSIEKNDFLLCKTKNSYYDSKSFDYEFIYLKEDGAAYLVEKGIEGIGIDTLGIERSQEGHPTHRKLFRDDIIIVEGLRLKAIEPGEYFMVAAPLKLVGTEAAPARILLFDEAPNA</sequence>
<evidence type="ECO:0000313" key="13">
    <source>
        <dbReference type="Proteomes" id="UP000198565"/>
    </source>
</evidence>
<dbReference type="GO" id="GO:0046872">
    <property type="term" value="F:metal ion binding"/>
    <property type="evidence" value="ECO:0007669"/>
    <property type="project" value="UniProtKB-KW"/>
</dbReference>
<dbReference type="FunFam" id="3.50.30.50:FF:000001">
    <property type="entry name" value="Kynurenine formamidase"/>
    <property type="match status" value="1"/>
</dbReference>
<dbReference type="Pfam" id="PF04199">
    <property type="entry name" value="Cyclase"/>
    <property type="match status" value="1"/>
</dbReference>
<dbReference type="RefSeq" id="WP_091486720.1">
    <property type="nucleotide sequence ID" value="NZ_FOTR01000022.1"/>
</dbReference>
<comment type="subunit">
    <text evidence="3">Homodimer.</text>
</comment>